<organism evidence="1">
    <name type="scientific">Comamonas kerstersii</name>
    <dbReference type="NCBI Taxonomy" id="225992"/>
    <lineage>
        <taxon>Bacteria</taxon>
        <taxon>Pseudomonadati</taxon>
        <taxon>Pseudomonadota</taxon>
        <taxon>Betaproteobacteria</taxon>
        <taxon>Burkholderiales</taxon>
        <taxon>Comamonadaceae</taxon>
        <taxon>Comamonas</taxon>
    </lineage>
</organism>
<proteinExistence type="predicted"/>
<sequence>MAAASSELAAGMNEAASAAEELKRASDQIASGAEEAAGAAQESLVAITQISGAIARQMDAARVAQAKAENGQALAQQINTEVKATIGSIGVAAKRQGESVKMVAELERQAANIGDIVKCQVPDDCARS</sequence>
<dbReference type="RefSeq" id="WP_151042095.1">
    <property type="nucleotide sequence ID" value="NZ_CATYED010000017.1"/>
</dbReference>
<dbReference type="EMBL" id="VZOT01000001">
    <property type="protein sequence ID" value="KAB0588475.1"/>
    <property type="molecule type" value="Genomic_DNA"/>
</dbReference>
<dbReference type="Gene3D" id="1.10.287.950">
    <property type="entry name" value="Methyl-accepting chemotaxis protein"/>
    <property type="match status" value="1"/>
</dbReference>
<evidence type="ECO:0000313" key="1">
    <source>
        <dbReference type="EMBL" id="KAB0588475.1"/>
    </source>
</evidence>
<protein>
    <recommendedName>
        <fullName evidence="2">Methyl-accepting transducer domain-containing protein</fullName>
    </recommendedName>
</protein>
<dbReference type="AlphaFoldDB" id="A0A6A1R5Z4"/>
<gene>
    <name evidence="1" type="ORF">F7P80_00760</name>
</gene>
<evidence type="ECO:0008006" key="2">
    <source>
        <dbReference type="Google" id="ProtNLM"/>
    </source>
</evidence>
<reference evidence="1" key="1">
    <citation type="submission" date="2019-09" db="EMBL/GenBank/DDBJ databases">
        <title>Draft genome sequences of 48 bacterial type strains from the CCUG.</title>
        <authorList>
            <person name="Tunovic T."/>
            <person name="Pineiro-Iglesias B."/>
            <person name="Unosson C."/>
            <person name="Inganas E."/>
            <person name="Ohlen M."/>
            <person name="Cardew S."/>
            <person name="Jensie-Markopoulos S."/>
            <person name="Salva-Serra F."/>
            <person name="Jaen-Luchoro D."/>
            <person name="Karlsson R."/>
            <person name="Svensson-Stadler L."/>
            <person name="Chun J."/>
            <person name="Moore E."/>
        </authorList>
    </citation>
    <scope>NUCLEOTIDE SEQUENCE</scope>
    <source>
        <strain evidence="1">CCUG 15333</strain>
    </source>
</reference>
<accession>A0A6A1R5Z4</accession>
<comment type="caution">
    <text evidence="1">The sequence shown here is derived from an EMBL/GenBank/DDBJ whole genome shotgun (WGS) entry which is preliminary data.</text>
</comment>
<name>A0A6A1R5Z4_9BURK</name>
<dbReference type="SUPFAM" id="SSF58104">
    <property type="entry name" value="Methyl-accepting chemotaxis protein (MCP) signaling domain"/>
    <property type="match status" value="1"/>
</dbReference>